<gene>
    <name evidence="2" type="ORF">BS50DRAFT_142615</name>
</gene>
<organism evidence="2 3">
    <name type="scientific">Corynespora cassiicola Philippines</name>
    <dbReference type="NCBI Taxonomy" id="1448308"/>
    <lineage>
        <taxon>Eukaryota</taxon>
        <taxon>Fungi</taxon>
        <taxon>Dikarya</taxon>
        <taxon>Ascomycota</taxon>
        <taxon>Pezizomycotina</taxon>
        <taxon>Dothideomycetes</taxon>
        <taxon>Pleosporomycetidae</taxon>
        <taxon>Pleosporales</taxon>
        <taxon>Corynesporascaceae</taxon>
        <taxon>Corynespora</taxon>
    </lineage>
</organism>
<feature type="compositionally biased region" description="Polar residues" evidence="1">
    <location>
        <begin position="181"/>
        <end position="218"/>
    </location>
</feature>
<feature type="region of interest" description="Disordered" evidence="1">
    <location>
        <begin position="573"/>
        <end position="694"/>
    </location>
</feature>
<dbReference type="EMBL" id="KZ678142">
    <property type="protein sequence ID" value="PSN62321.1"/>
    <property type="molecule type" value="Genomic_DNA"/>
</dbReference>
<accession>A0A2T2NA37</accession>
<feature type="compositionally biased region" description="Low complexity" evidence="1">
    <location>
        <begin position="146"/>
        <end position="164"/>
    </location>
</feature>
<feature type="compositionally biased region" description="Polar residues" evidence="1">
    <location>
        <begin position="735"/>
        <end position="759"/>
    </location>
</feature>
<feature type="region of interest" description="Disordered" evidence="1">
    <location>
        <begin position="735"/>
        <end position="839"/>
    </location>
</feature>
<dbReference type="STRING" id="1448308.A0A2T2NA37"/>
<feature type="compositionally biased region" description="Low complexity" evidence="1">
    <location>
        <begin position="791"/>
        <end position="802"/>
    </location>
</feature>
<dbReference type="OrthoDB" id="10066232at2759"/>
<evidence type="ECO:0000313" key="2">
    <source>
        <dbReference type="EMBL" id="PSN62321.1"/>
    </source>
</evidence>
<feature type="region of interest" description="Disordered" evidence="1">
    <location>
        <begin position="312"/>
        <end position="349"/>
    </location>
</feature>
<name>A0A2T2NA37_CORCC</name>
<feature type="compositionally biased region" description="Polar residues" evidence="1">
    <location>
        <begin position="116"/>
        <end position="134"/>
    </location>
</feature>
<feature type="region of interest" description="Disordered" evidence="1">
    <location>
        <begin position="86"/>
        <end position="219"/>
    </location>
</feature>
<dbReference type="Proteomes" id="UP000240883">
    <property type="component" value="Unassembled WGS sequence"/>
</dbReference>
<feature type="compositionally biased region" description="Polar residues" evidence="1">
    <location>
        <begin position="315"/>
        <end position="326"/>
    </location>
</feature>
<reference evidence="2 3" key="1">
    <citation type="journal article" date="2018" name="Front. Microbiol.">
        <title>Genome-Wide Analysis of Corynespora cassiicola Leaf Fall Disease Putative Effectors.</title>
        <authorList>
            <person name="Lopez D."/>
            <person name="Ribeiro S."/>
            <person name="Label P."/>
            <person name="Fumanal B."/>
            <person name="Venisse J.S."/>
            <person name="Kohler A."/>
            <person name="de Oliveira R.R."/>
            <person name="Labutti K."/>
            <person name="Lipzen A."/>
            <person name="Lail K."/>
            <person name="Bauer D."/>
            <person name="Ohm R.A."/>
            <person name="Barry K.W."/>
            <person name="Spatafora J."/>
            <person name="Grigoriev I.V."/>
            <person name="Martin F.M."/>
            <person name="Pujade-Renaud V."/>
        </authorList>
    </citation>
    <scope>NUCLEOTIDE SEQUENCE [LARGE SCALE GENOMIC DNA]</scope>
    <source>
        <strain evidence="2 3">Philippines</strain>
    </source>
</reference>
<protein>
    <submittedName>
        <fullName evidence="2">Uncharacterized protein</fullName>
    </submittedName>
</protein>
<keyword evidence="3" id="KW-1185">Reference proteome</keyword>
<feature type="region of interest" description="Disordered" evidence="1">
    <location>
        <begin position="248"/>
        <end position="271"/>
    </location>
</feature>
<proteinExistence type="predicted"/>
<sequence>MSNFKGLNMLYLVKTTIFSCKTQEMAKKDMMFLCQAYGKEIESVRHQLNAKEIKENFLGTIFFSRLSSEYQHVCYGVLLGKEPPPTMSITPPALQAGHRQTVSTSDSAARPRITSHKSSPSLSSNAQQTSTFLSLPSHAKPKHDSASAQSKPSSQKAAQPQQAAGNAAGRESRSRYRPISSAPTTSNSTRNPSPQPTPMNFSRPNSQSPNRAPQQEQNRALHVPRPPVIQHESHTSKQHMVPGRASLQMDTHPVGSRPQKSMPNMKAAHGSKGPVPVFGHSATANLNGNVHPQVAQDISMPTMFQRSSLEDRVMSTHQNHSRNSSPGRGPVLPSDQQHAKLHPAPSLQGPILLGKKEEHIKNAPMISGHNVSSAAGLMLVGPKQLYTDPAKPPTPPQLFHNAVVGLKENSYSPQMDSVPPTAFFAELEASPVTATVLPQPIIAELPAEIETPVSQQQGEIRHQIGLGMPSSYAQPTNGPSSELLTMVGVQKPYTTTHTHIVSPETSPLMHGKQFAVSPVSPPTNTQSLAFVPQTLQTSRASASTASTAPIPVAARIQNPEAVVEVARPVTPRTQSAPLGVLPASLMIGGPGRRSPSNSTPSPPKPSTPAAQPSSNASKYQRYYSPSPSEQPTPPSQYKAYPGPSPSPPTAATDLPPPSAPYQQETLPPTPPEIQSYPSSIRIGAIPAKKPQEPLKQTTIAYRINPLMAHPPTPGSPPKGFDADYIGKEEIFTTIPSAMSSQTSSYTAFAPPSSSEQYQHGNEPRYVPFGMQQQQQQHGAKPSSFEPGHQRSTSNDSTKSSDSQKLAMEYQLELPGFGQGYGNGSLEMSPPLRQVQYGRM</sequence>
<dbReference type="AlphaFoldDB" id="A0A2T2NA37"/>
<feature type="compositionally biased region" description="Polar residues" evidence="1">
    <location>
        <begin position="98"/>
        <end position="107"/>
    </location>
</feature>
<evidence type="ECO:0000313" key="3">
    <source>
        <dbReference type="Proteomes" id="UP000240883"/>
    </source>
</evidence>
<evidence type="ECO:0000256" key="1">
    <source>
        <dbReference type="SAM" id="MobiDB-lite"/>
    </source>
</evidence>
<feature type="compositionally biased region" description="Pro residues" evidence="1">
    <location>
        <begin position="642"/>
        <end position="659"/>
    </location>
</feature>